<keyword evidence="1 2" id="KW-0812">Transmembrane</keyword>
<dbReference type="RefSeq" id="WP_145376129.1">
    <property type="nucleotide sequence ID" value="NZ_CP036276.1"/>
</dbReference>
<dbReference type="EMBL" id="CP036276">
    <property type="protein sequence ID" value="QDU43842.1"/>
    <property type="molecule type" value="Genomic_DNA"/>
</dbReference>
<name>A0A517ZMZ5_9PLAN</name>
<accession>A0A517ZMZ5</accession>
<organism evidence="2 3">
    <name type="scientific">Symmachiella dynata</name>
    <dbReference type="NCBI Taxonomy" id="2527995"/>
    <lineage>
        <taxon>Bacteria</taxon>
        <taxon>Pseudomonadati</taxon>
        <taxon>Planctomycetota</taxon>
        <taxon>Planctomycetia</taxon>
        <taxon>Planctomycetales</taxon>
        <taxon>Planctomycetaceae</taxon>
        <taxon>Symmachiella</taxon>
    </lineage>
</organism>
<sequence length="141" mass="16163">MWEQIAAHEQLWWWLGALSVVSFVGALLIIPVLVTRMRADYFVSDQPAAGSWRAEHPAVRWTLLVLKNVLGFVLLLAGMAMIFLPGQGLLTMFIGLSLLNFPGKRRIEIALLRNPIVWRPICWIRRKADRPMLQLPDDVRH</sequence>
<evidence type="ECO:0000313" key="3">
    <source>
        <dbReference type="Proteomes" id="UP000319383"/>
    </source>
</evidence>
<dbReference type="Pfam" id="PF09656">
    <property type="entry name" value="PGPGW"/>
    <property type="match status" value="1"/>
</dbReference>
<feature type="transmembrane region" description="Helical" evidence="1">
    <location>
        <begin position="12"/>
        <end position="34"/>
    </location>
</feature>
<evidence type="ECO:0000256" key="1">
    <source>
        <dbReference type="SAM" id="Phobius"/>
    </source>
</evidence>
<dbReference type="KEGG" id="sdyn:Mal52_23190"/>
<gene>
    <name evidence="2" type="ORF">Mal52_23190</name>
</gene>
<evidence type="ECO:0000313" key="2">
    <source>
        <dbReference type="EMBL" id="QDU43842.1"/>
    </source>
</evidence>
<keyword evidence="1" id="KW-1133">Transmembrane helix</keyword>
<dbReference type="InterPro" id="IPR019099">
    <property type="entry name" value="Uncharacterised_PGPGW_TM"/>
</dbReference>
<protein>
    <submittedName>
        <fullName evidence="2">Transmembrane protein (PGPGW)</fullName>
    </submittedName>
</protein>
<proteinExistence type="predicted"/>
<keyword evidence="1" id="KW-0472">Membrane</keyword>
<feature type="transmembrane region" description="Helical" evidence="1">
    <location>
        <begin position="69"/>
        <end position="99"/>
    </location>
</feature>
<reference evidence="2 3" key="1">
    <citation type="submission" date="2019-02" db="EMBL/GenBank/DDBJ databases">
        <title>Deep-cultivation of Planctomycetes and their phenomic and genomic characterization uncovers novel biology.</title>
        <authorList>
            <person name="Wiegand S."/>
            <person name="Jogler M."/>
            <person name="Boedeker C."/>
            <person name="Pinto D."/>
            <person name="Vollmers J."/>
            <person name="Rivas-Marin E."/>
            <person name="Kohn T."/>
            <person name="Peeters S.H."/>
            <person name="Heuer A."/>
            <person name="Rast P."/>
            <person name="Oberbeckmann S."/>
            <person name="Bunk B."/>
            <person name="Jeske O."/>
            <person name="Meyerdierks A."/>
            <person name="Storesund J.E."/>
            <person name="Kallscheuer N."/>
            <person name="Luecker S."/>
            <person name="Lage O.M."/>
            <person name="Pohl T."/>
            <person name="Merkel B.J."/>
            <person name="Hornburger P."/>
            <person name="Mueller R.-W."/>
            <person name="Bruemmer F."/>
            <person name="Labrenz M."/>
            <person name="Spormann A.M."/>
            <person name="Op den Camp H."/>
            <person name="Overmann J."/>
            <person name="Amann R."/>
            <person name="Jetten M.S.M."/>
            <person name="Mascher T."/>
            <person name="Medema M.H."/>
            <person name="Devos D.P."/>
            <person name="Kaster A.-K."/>
            <person name="Ovreas L."/>
            <person name="Rohde M."/>
            <person name="Galperin M.Y."/>
            <person name="Jogler C."/>
        </authorList>
    </citation>
    <scope>NUCLEOTIDE SEQUENCE [LARGE SCALE GENOMIC DNA]</scope>
    <source>
        <strain evidence="2 3">Mal52</strain>
    </source>
</reference>
<dbReference type="Proteomes" id="UP000319383">
    <property type="component" value="Chromosome"/>
</dbReference>
<keyword evidence="3" id="KW-1185">Reference proteome</keyword>
<dbReference type="AlphaFoldDB" id="A0A517ZMZ5"/>